<dbReference type="AlphaFoldDB" id="A0A0V1GD46"/>
<proteinExistence type="predicted"/>
<sequence length="40" mass="4894">MAKNFFSQYLWNKWPLKFSLTVLIHSNPESFFQISREMLN</sequence>
<protein>
    <submittedName>
        <fullName evidence="1">Uncharacterized protein</fullName>
    </submittedName>
</protein>
<reference evidence="1 2" key="1">
    <citation type="submission" date="2015-01" db="EMBL/GenBank/DDBJ databases">
        <title>Evolution of Trichinella species and genotypes.</title>
        <authorList>
            <person name="Korhonen P.K."/>
            <person name="Edoardo P."/>
            <person name="Giuseppe L.R."/>
            <person name="Gasser R.B."/>
        </authorList>
    </citation>
    <scope>NUCLEOTIDE SEQUENCE [LARGE SCALE GENOMIC DNA]</scope>
    <source>
        <strain evidence="1">ISS588</strain>
    </source>
</reference>
<gene>
    <name evidence="1" type="ORF">T4B_11715</name>
</gene>
<evidence type="ECO:0000313" key="2">
    <source>
        <dbReference type="Proteomes" id="UP000054805"/>
    </source>
</evidence>
<accession>A0A0V1GD46</accession>
<organism evidence="1 2">
    <name type="scientific">Trichinella pseudospiralis</name>
    <name type="common">Parasitic roundworm</name>
    <dbReference type="NCBI Taxonomy" id="6337"/>
    <lineage>
        <taxon>Eukaryota</taxon>
        <taxon>Metazoa</taxon>
        <taxon>Ecdysozoa</taxon>
        <taxon>Nematoda</taxon>
        <taxon>Enoplea</taxon>
        <taxon>Dorylaimia</taxon>
        <taxon>Trichinellida</taxon>
        <taxon>Trichinellidae</taxon>
        <taxon>Trichinella</taxon>
    </lineage>
</organism>
<name>A0A0V1GD46_TRIPS</name>
<evidence type="ECO:0000313" key="1">
    <source>
        <dbReference type="EMBL" id="KRY96199.1"/>
    </source>
</evidence>
<dbReference type="EMBL" id="JYDS01003423">
    <property type="protein sequence ID" value="KRY96199.1"/>
    <property type="molecule type" value="Genomic_DNA"/>
</dbReference>
<keyword evidence="2" id="KW-1185">Reference proteome</keyword>
<comment type="caution">
    <text evidence="1">The sequence shown here is derived from an EMBL/GenBank/DDBJ whole genome shotgun (WGS) entry which is preliminary data.</text>
</comment>
<dbReference type="Proteomes" id="UP000054805">
    <property type="component" value="Unassembled WGS sequence"/>
</dbReference>